<sequence>MMLSSRSYVDPIDPDQVLPWVKAQFVSQCFQAAIVTVLVYDALITMDKEMKYFWRPTEEYGKQNRYTGIFGAVAFIFCNFAQWTKNIANILMIRVLALYSQGLLKMQYAEPLAHVIPDRTLSICLKMLLALSAGSKLGLVLYINYSVDVGISSLPGDVVVCSQDGFVSWQWGVVDWILPMAYGVILNVLALYKAAEYWRLSAGFKGFTLVRVLIQDQLLYFAIVIACCMFNIMEFRLQFSSDFLSNVFNAFGNPAFLSVLGSRMLFNLKVAGERGQNQGTSYRVPSRTASVIDFVVPLDLQRDLNSESLIENRGSA</sequence>
<keyword evidence="4" id="KW-1185">Reference proteome</keyword>
<keyword evidence="1" id="KW-0812">Transmembrane</keyword>
<evidence type="ECO:0000313" key="4">
    <source>
        <dbReference type="Proteomes" id="UP000757232"/>
    </source>
</evidence>
<feature type="transmembrane region" description="Helical" evidence="1">
    <location>
        <begin position="25"/>
        <end position="44"/>
    </location>
</feature>
<feature type="transmembrane region" description="Helical" evidence="1">
    <location>
        <begin position="243"/>
        <end position="266"/>
    </location>
</feature>
<reference evidence="3" key="1">
    <citation type="submission" date="2016-06" db="EMBL/GenBank/DDBJ databases">
        <title>Draft Genome sequence of the fungus Inonotus baumii.</title>
        <authorList>
            <person name="Zhu H."/>
            <person name="Lin W."/>
        </authorList>
    </citation>
    <scope>NUCLEOTIDE SEQUENCE</scope>
    <source>
        <strain evidence="3">821</strain>
    </source>
</reference>
<feature type="transmembrane region" description="Helical" evidence="1">
    <location>
        <begin position="176"/>
        <end position="198"/>
    </location>
</feature>
<keyword evidence="1" id="KW-0472">Membrane</keyword>
<organism evidence="3 4">
    <name type="scientific">Sanghuangporus baumii</name>
    <name type="common">Phellinus baumii</name>
    <dbReference type="NCBI Taxonomy" id="108892"/>
    <lineage>
        <taxon>Eukaryota</taxon>
        <taxon>Fungi</taxon>
        <taxon>Dikarya</taxon>
        <taxon>Basidiomycota</taxon>
        <taxon>Agaricomycotina</taxon>
        <taxon>Agaricomycetes</taxon>
        <taxon>Hymenochaetales</taxon>
        <taxon>Hymenochaetaceae</taxon>
        <taxon>Sanghuangporus</taxon>
    </lineage>
</organism>
<protein>
    <recommendedName>
        <fullName evidence="2">DUF6533 domain-containing protein</fullName>
    </recommendedName>
</protein>
<dbReference type="EMBL" id="LNZH02000194">
    <property type="protein sequence ID" value="OCB87155.1"/>
    <property type="molecule type" value="Genomic_DNA"/>
</dbReference>
<dbReference type="InterPro" id="IPR045340">
    <property type="entry name" value="DUF6533"/>
</dbReference>
<feature type="domain" description="DUF6533" evidence="2">
    <location>
        <begin position="29"/>
        <end position="78"/>
    </location>
</feature>
<dbReference type="Pfam" id="PF20151">
    <property type="entry name" value="DUF6533"/>
    <property type="match status" value="1"/>
</dbReference>
<comment type="caution">
    <text evidence="3">The sequence shown here is derived from an EMBL/GenBank/DDBJ whole genome shotgun (WGS) entry which is preliminary data.</text>
</comment>
<dbReference type="OrthoDB" id="2958007at2759"/>
<evidence type="ECO:0000259" key="2">
    <source>
        <dbReference type="Pfam" id="PF20151"/>
    </source>
</evidence>
<accession>A0A9Q5HWI5</accession>
<feature type="transmembrane region" description="Helical" evidence="1">
    <location>
        <begin position="65"/>
        <end position="82"/>
    </location>
</feature>
<keyword evidence="1" id="KW-1133">Transmembrane helix</keyword>
<name>A0A9Q5HWI5_SANBA</name>
<dbReference type="AlphaFoldDB" id="A0A9Q5HWI5"/>
<proteinExistence type="predicted"/>
<evidence type="ECO:0000313" key="3">
    <source>
        <dbReference type="EMBL" id="OCB87155.1"/>
    </source>
</evidence>
<gene>
    <name evidence="3" type="ORF">A7U60_g5669</name>
</gene>
<dbReference type="Proteomes" id="UP000757232">
    <property type="component" value="Unassembled WGS sequence"/>
</dbReference>
<evidence type="ECO:0000256" key="1">
    <source>
        <dbReference type="SAM" id="Phobius"/>
    </source>
</evidence>
<feature type="transmembrane region" description="Helical" evidence="1">
    <location>
        <begin position="218"/>
        <end position="237"/>
    </location>
</feature>